<dbReference type="RefSeq" id="WP_084090421.1">
    <property type="nucleotide sequence ID" value="NZ_FWXD01000009.1"/>
</dbReference>
<feature type="domain" description="GST C-terminal" evidence="4">
    <location>
        <begin position="89"/>
        <end position="206"/>
    </location>
</feature>
<dbReference type="EMBL" id="FWXD01000009">
    <property type="protein sequence ID" value="SMC24126.1"/>
    <property type="molecule type" value="Genomic_DNA"/>
</dbReference>
<feature type="domain" description="GST N-terminal" evidence="3">
    <location>
        <begin position="1"/>
        <end position="81"/>
    </location>
</feature>
<dbReference type="PANTHER" id="PTHR44051:SF2">
    <property type="entry name" value="HYPOTHETICAL GLUTATHIONE S-TRANSFERASE LIKE PROTEIN"/>
    <property type="match status" value="1"/>
</dbReference>
<gene>
    <name evidence="5" type="ORF">SAMN02745857_01757</name>
</gene>
<dbReference type="SUPFAM" id="SSF52833">
    <property type="entry name" value="Thioredoxin-like"/>
    <property type="match status" value="1"/>
</dbReference>
<dbReference type="InterPro" id="IPR004045">
    <property type="entry name" value="Glutathione_S-Trfase_N"/>
</dbReference>
<evidence type="ECO:0000259" key="4">
    <source>
        <dbReference type="PROSITE" id="PS50405"/>
    </source>
</evidence>
<dbReference type="InterPro" id="IPR036249">
    <property type="entry name" value="Thioredoxin-like_sf"/>
</dbReference>
<dbReference type="PROSITE" id="PS50404">
    <property type="entry name" value="GST_NTER"/>
    <property type="match status" value="1"/>
</dbReference>
<evidence type="ECO:0000256" key="1">
    <source>
        <dbReference type="ARBA" id="ARBA00007409"/>
    </source>
</evidence>
<dbReference type="FunFam" id="3.40.30.10:FF:000039">
    <property type="entry name" value="Glutathione S-transferase domain"/>
    <property type="match status" value="1"/>
</dbReference>
<protein>
    <submittedName>
        <fullName evidence="5">Glutathione S-transferase</fullName>
    </submittedName>
</protein>
<dbReference type="SFLD" id="SFLDG00358">
    <property type="entry name" value="Main_(cytGST)"/>
    <property type="match status" value="1"/>
</dbReference>
<dbReference type="SFLD" id="SFLDG01151">
    <property type="entry name" value="Main.2:_Nu-like"/>
    <property type="match status" value="1"/>
</dbReference>
<dbReference type="OrthoDB" id="8772754at2"/>
<name>A0A1W1XJF8_9NEIS</name>
<dbReference type="GO" id="GO:0016740">
    <property type="term" value="F:transferase activity"/>
    <property type="evidence" value="ECO:0007669"/>
    <property type="project" value="UniProtKB-KW"/>
</dbReference>
<dbReference type="SFLD" id="SFLDS00019">
    <property type="entry name" value="Glutathione_Transferase_(cytos"/>
    <property type="match status" value="1"/>
</dbReference>
<dbReference type="STRING" id="1121001.SAMN02745857_01757"/>
<dbReference type="InterPro" id="IPR010987">
    <property type="entry name" value="Glutathione-S-Trfase_C-like"/>
</dbReference>
<dbReference type="InterPro" id="IPR004046">
    <property type="entry name" value="GST_C"/>
</dbReference>
<dbReference type="PROSITE" id="PS50405">
    <property type="entry name" value="GST_CTER"/>
    <property type="match status" value="1"/>
</dbReference>
<organism evidence="5 6">
    <name type="scientific">Andreprevotia lacus DSM 23236</name>
    <dbReference type="NCBI Taxonomy" id="1121001"/>
    <lineage>
        <taxon>Bacteria</taxon>
        <taxon>Pseudomonadati</taxon>
        <taxon>Pseudomonadota</taxon>
        <taxon>Betaproteobacteria</taxon>
        <taxon>Neisseriales</taxon>
        <taxon>Chitinibacteraceae</taxon>
        <taxon>Andreprevotia</taxon>
    </lineage>
</organism>
<dbReference type="PANTHER" id="PTHR44051">
    <property type="entry name" value="GLUTATHIONE S-TRANSFERASE-RELATED"/>
    <property type="match status" value="1"/>
</dbReference>
<reference evidence="5 6" key="1">
    <citation type="submission" date="2017-04" db="EMBL/GenBank/DDBJ databases">
        <authorList>
            <person name="Afonso C.L."/>
            <person name="Miller P.J."/>
            <person name="Scott M.A."/>
            <person name="Spackman E."/>
            <person name="Goraichik I."/>
            <person name="Dimitrov K.M."/>
            <person name="Suarez D.L."/>
            <person name="Swayne D.E."/>
        </authorList>
    </citation>
    <scope>NUCLEOTIDE SEQUENCE [LARGE SCALE GENOMIC DNA]</scope>
    <source>
        <strain evidence="5 6">DSM 23236</strain>
    </source>
</reference>
<evidence type="ECO:0000256" key="2">
    <source>
        <dbReference type="ARBA" id="ARBA00022679"/>
    </source>
</evidence>
<dbReference type="InterPro" id="IPR036282">
    <property type="entry name" value="Glutathione-S-Trfase_C_sf"/>
</dbReference>
<evidence type="ECO:0000313" key="6">
    <source>
        <dbReference type="Proteomes" id="UP000192761"/>
    </source>
</evidence>
<dbReference type="Proteomes" id="UP000192761">
    <property type="component" value="Unassembled WGS sequence"/>
</dbReference>
<comment type="similarity">
    <text evidence="1">Belongs to the GST superfamily.</text>
</comment>
<keyword evidence="6" id="KW-1185">Reference proteome</keyword>
<dbReference type="InterPro" id="IPR040079">
    <property type="entry name" value="Glutathione_S-Trfase"/>
</dbReference>
<dbReference type="AlphaFoldDB" id="A0A1W1XJF8"/>
<dbReference type="CDD" id="cd03056">
    <property type="entry name" value="GST_N_4"/>
    <property type="match status" value="1"/>
</dbReference>
<dbReference type="SUPFAM" id="SSF47616">
    <property type="entry name" value="GST C-terminal domain-like"/>
    <property type="match status" value="1"/>
</dbReference>
<dbReference type="Pfam" id="PF00043">
    <property type="entry name" value="GST_C"/>
    <property type="match status" value="1"/>
</dbReference>
<dbReference type="Gene3D" id="1.20.1050.10">
    <property type="match status" value="1"/>
</dbReference>
<evidence type="ECO:0000259" key="3">
    <source>
        <dbReference type="PROSITE" id="PS50404"/>
    </source>
</evidence>
<evidence type="ECO:0000313" key="5">
    <source>
        <dbReference type="EMBL" id="SMC24126.1"/>
    </source>
</evidence>
<dbReference type="Pfam" id="PF13417">
    <property type="entry name" value="GST_N_3"/>
    <property type="match status" value="1"/>
</dbReference>
<accession>A0A1W1XJF8</accession>
<dbReference type="Gene3D" id="3.40.30.10">
    <property type="entry name" value="Glutaredoxin"/>
    <property type="match status" value="1"/>
</dbReference>
<sequence length="206" mass="22364">MIKLYEFALSGNCHKVRLLLSLLGVPYERIAVDGAAKQHKTATFLAMNPLGQVPVLVDGDVVLRDSQAILVYLARRYGGAHALHWLPEAPAALANVIAWLSVANSEVSRGPAALRLLHKWGRPVPQAEAEALTRQLLDMLESRLQTSSWLASEQLSIADIALYPYVALAPEGLVELARFPAICGWLARIEALDGYVAMPGILPQVA</sequence>
<proteinExistence type="inferred from homology"/>
<keyword evidence="2 5" id="KW-0808">Transferase</keyword>